<organism evidence="7 8">
    <name type="scientific">Byssothecium circinans</name>
    <dbReference type="NCBI Taxonomy" id="147558"/>
    <lineage>
        <taxon>Eukaryota</taxon>
        <taxon>Fungi</taxon>
        <taxon>Dikarya</taxon>
        <taxon>Ascomycota</taxon>
        <taxon>Pezizomycotina</taxon>
        <taxon>Dothideomycetes</taxon>
        <taxon>Pleosporomycetidae</taxon>
        <taxon>Pleosporales</taxon>
        <taxon>Massarineae</taxon>
        <taxon>Massarinaceae</taxon>
        <taxon>Byssothecium</taxon>
    </lineage>
</organism>
<dbReference type="OrthoDB" id="4216928at2759"/>
<dbReference type="GO" id="GO:0005634">
    <property type="term" value="C:nucleus"/>
    <property type="evidence" value="ECO:0007669"/>
    <property type="project" value="TreeGrafter"/>
</dbReference>
<evidence type="ECO:0000256" key="2">
    <source>
        <dbReference type="ARBA" id="ARBA00023125"/>
    </source>
</evidence>
<dbReference type="SUPFAM" id="SSF57701">
    <property type="entry name" value="Zn2/Cys6 DNA-binding domain"/>
    <property type="match status" value="1"/>
</dbReference>
<dbReference type="GO" id="GO:0000978">
    <property type="term" value="F:RNA polymerase II cis-regulatory region sequence-specific DNA binding"/>
    <property type="evidence" value="ECO:0007669"/>
    <property type="project" value="TreeGrafter"/>
</dbReference>
<sequence length="417" mass="46158">MLGYISSTRKKSCRQCVKAKRRCDLGYPCCRRCFTKTLDCAYPNASVREAEVIIRQTTPDLVPPATTTTSSRSASTFEGGFGLDMDGIDIDPALFQQQHSSSGSSASGGTSEDAYDNNAWPIRLYLPPPRARSPTNSHSNSPSQSLKPQFSAPTYLNDAQVLFLVSGLRSFVPALAYNGHNAFIHSQLYPDAQQPSAYQDACALSALYMAKTKRNIPVLTKTIEAKVTALIATGHTWTLEEHLAAVQALIIYQSIRLFDPTLCLQEAAAPHNELLALWAAHLWKRSFNCPLPLTDCHASWVFYESLRRTVMISVFLRGAWSCITRGGLCDQVPVLARLPLTTDDRLWVEGKEAFETRTPCGRKAEVLVAYGDWSSKWKSGEHGDDPRGLGEFQRLLLVACKGKEDPRLFFKEDVSIG</sequence>
<keyword evidence="4" id="KW-0539">Nucleus</keyword>
<dbReference type="Proteomes" id="UP000800035">
    <property type="component" value="Unassembled WGS sequence"/>
</dbReference>
<dbReference type="InterPro" id="IPR001138">
    <property type="entry name" value="Zn2Cys6_DnaBD"/>
</dbReference>
<evidence type="ECO:0000256" key="5">
    <source>
        <dbReference type="SAM" id="MobiDB-lite"/>
    </source>
</evidence>
<keyword evidence="2" id="KW-0238">DNA-binding</keyword>
<dbReference type="GO" id="GO:0000981">
    <property type="term" value="F:DNA-binding transcription factor activity, RNA polymerase II-specific"/>
    <property type="evidence" value="ECO:0007669"/>
    <property type="project" value="InterPro"/>
</dbReference>
<reference evidence="7" key="1">
    <citation type="journal article" date="2020" name="Stud. Mycol.">
        <title>101 Dothideomycetes genomes: a test case for predicting lifestyles and emergence of pathogens.</title>
        <authorList>
            <person name="Haridas S."/>
            <person name="Albert R."/>
            <person name="Binder M."/>
            <person name="Bloem J."/>
            <person name="Labutti K."/>
            <person name="Salamov A."/>
            <person name="Andreopoulos B."/>
            <person name="Baker S."/>
            <person name="Barry K."/>
            <person name="Bills G."/>
            <person name="Bluhm B."/>
            <person name="Cannon C."/>
            <person name="Castanera R."/>
            <person name="Culley D."/>
            <person name="Daum C."/>
            <person name="Ezra D."/>
            <person name="Gonzalez J."/>
            <person name="Henrissat B."/>
            <person name="Kuo A."/>
            <person name="Liang C."/>
            <person name="Lipzen A."/>
            <person name="Lutzoni F."/>
            <person name="Magnuson J."/>
            <person name="Mondo S."/>
            <person name="Nolan M."/>
            <person name="Ohm R."/>
            <person name="Pangilinan J."/>
            <person name="Park H.-J."/>
            <person name="Ramirez L."/>
            <person name="Alfaro M."/>
            <person name="Sun H."/>
            <person name="Tritt A."/>
            <person name="Yoshinaga Y."/>
            <person name="Zwiers L.-H."/>
            <person name="Turgeon B."/>
            <person name="Goodwin S."/>
            <person name="Spatafora J."/>
            <person name="Crous P."/>
            <person name="Grigoriev I."/>
        </authorList>
    </citation>
    <scope>NUCLEOTIDE SEQUENCE</scope>
    <source>
        <strain evidence="7">CBS 675.92</strain>
    </source>
</reference>
<accession>A0A6A5U4J4</accession>
<evidence type="ECO:0000259" key="6">
    <source>
        <dbReference type="PROSITE" id="PS50048"/>
    </source>
</evidence>
<dbReference type="PANTHER" id="PTHR31069">
    <property type="entry name" value="OLEATE-ACTIVATED TRANSCRIPTION FACTOR 1-RELATED"/>
    <property type="match status" value="1"/>
</dbReference>
<gene>
    <name evidence="7" type="ORF">CC80DRAFT_407846</name>
</gene>
<name>A0A6A5U4J4_9PLEO</name>
<dbReference type="AlphaFoldDB" id="A0A6A5U4J4"/>
<dbReference type="PANTHER" id="PTHR31069:SF12">
    <property type="entry name" value="TRANSCRIPTION FACTOR DOMAIN-CONTAINING PROTEIN"/>
    <property type="match status" value="1"/>
</dbReference>
<keyword evidence="8" id="KW-1185">Reference proteome</keyword>
<proteinExistence type="predicted"/>
<dbReference type="GO" id="GO:0008270">
    <property type="term" value="F:zinc ion binding"/>
    <property type="evidence" value="ECO:0007669"/>
    <property type="project" value="InterPro"/>
</dbReference>
<protein>
    <recommendedName>
        <fullName evidence="6">Zn(2)-C6 fungal-type domain-containing protein</fullName>
    </recommendedName>
</protein>
<keyword evidence="1" id="KW-0805">Transcription regulation</keyword>
<evidence type="ECO:0000256" key="3">
    <source>
        <dbReference type="ARBA" id="ARBA00023163"/>
    </source>
</evidence>
<feature type="compositionally biased region" description="Polar residues" evidence="5">
    <location>
        <begin position="133"/>
        <end position="149"/>
    </location>
</feature>
<dbReference type="InterPro" id="IPR036864">
    <property type="entry name" value="Zn2-C6_fun-type_DNA-bd_sf"/>
</dbReference>
<dbReference type="GO" id="GO:0045944">
    <property type="term" value="P:positive regulation of transcription by RNA polymerase II"/>
    <property type="evidence" value="ECO:0007669"/>
    <property type="project" value="TreeGrafter"/>
</dbReference>
<evidence type="ECO:0000256" key="4">
    <source>
        <dbReference type="ARBA" id="ARBA00023242"/>
    </source>
</evidence>
<dbReference type="InterPro" id="IPR050675">
    <property type="entry name" value="OAF3"/>
</dbReference>
<keyword evidence="3" id="KW-0804">Transcription</keyword>
<evidence type="ECO:0000313" key="8">
    <source>
        <dbReference type="Proteomes" id="UP000800035"/>
    </source>
</evidence>
<evidence type="ECO:0000313" key="7">
    <source>
        <dbReference type="EMBL" id="KAF1958772.1"/>
    </source>
</evidence>
<feature type="region of interest" description="Disordered" evidence="5">
    <location>
        <begin position="126"/>
        <end position="149"/>
    </location>
</feature>
<dbReference type="CDD" id="cd00067">
    <property type="entry name" value="GAL4"/>
    <property type="match status" value="1"/>
</dbReference>
<dbReference type="EMBL" id="ML976986">
    <property type="protein sequence ID" value="KAF1958772.1"/>
    <property type="molecule type" value="Genomic_DNA"/>
</dbReference>
<feature type="domain" description="Zn(2)-C6 fungal-type" evidence="6">
    <location>
        <begin position="12"/>
        <end position="42"/>
    </location>
</feature>
<evidence type="ECO:0000256" key="1">
    <source>
        <dbReference type="ARBA" id="ARBA00023015"/>
    </source>
</evidence>
<dbReference type="PROSITE" id="PS50048">
    <property type="entry name" value="ZN2_CY6_FUNGAL_2"/>
    <property type="match status" value="1"/>
</dbReference>